<evidence type="ECO:0008006" key="4">
    <source>
        <dbReference type="Google" id="ProtNLM"/>
    </source>
</evidence>
<proteinExistence type="predicted"/>
<organism evidence="2 3">
    <name type="scientific">Natrinema versiforme</name>
    <dbReference type="NCBI Taxonomy" id="88724"/>
    <lineage>
        <taxon>Archaea</taxon>
        <taxon>Methanobacteriati</taxon>
        <taxon>Methanobacteriota</taxon>
        <taxon>Stenosarchaea group</taxon>
        <taxon>Halobacteria</taxon>
        <taxon>Halobacteriales</taxon>
        <taxon>Natrialbaceae</taxon>
        <taxon>Natrinema</taxon>
    </lineage>
</organism>
<dbReference type="EMBL" id="CP040330">
    <property type="protein sequence ID" value="QCS41419.1"/>
    <property type="molecule type" value="Genomic_DNA"/>
</dbReference>
<dbReference type="InterPro" id="IPR057182">
    <property type="entry name" value="DUF7860"/>
</dbReference>
<dbReference type="AlphaFoldDB" id="A0A4V1FYR8"/>
<protein>
    <recommendedName>
        <fullName evidence="4">Major facilitator superfamily (MFS) profile domain-containing protein</fullName>
    </recommendedName>
</protein>
<keyword evidence="1" id="KW-1133">Transmembrane helix</keyword>
<feature type="transmembrane region" description="Helical" evidence="1">
    <location>
        <begin position="49"/>
        <end position="73"/>
    </location>
</feature>
<dbReference type="KEGG" id="nvr:FEJ81_03280"/>
<sequence length="75" mass="8209">MGYYSGPDYSRLAKRGFFLGLTLFVIGAGSELVGHAFFGSLPQWENTLFYALTMIGFAIGFASPFVFGIIMPLTE</sequence>
<evidence type="ECO:0000256" key="1">
    <source>
        <dbReference type="SAM" id="Phobius"/>
    </source>
</evidence>
<gene>
    <name evidence="2" type="ORF">FEJ81_03280</name>
</gene>
<dbReference type="Pfam" id="PF25259">
    <property type="entry name" value="DUF7860"/>
    <property type="match status" value="1"/>
</dbReference>
<evidence type="ECO:0000313" key="3">
    <source>
        <dbReference type="Proteomes" id="UP000302218"/>
    </source>
</evidence>
<dbReference type="RefSeq" id="WP_138243930.1">
    <property type="nucleotide sequence ID" value="NZ_CP040330.1"/>
</dbReference>
<accession>A0A4V1FYR8</accession>
<keyword evidence="1" id="KW-0812">Transmembrane</keyword>
<feature type="transmembrane region" description="Helical" evidence="1">
    <location>
        <begin position="16"/>
        <end position="37"/>
    </location>
</feature>
<dbReference type="OrthoDB" id="201415at2157"/>
<evidence type="ECO:0000313" key="2">
    <source>
        <dbReference type="EMBL" id="QCS41419.1"/>
    </source>
</evidence>
<name>A0A4V1FYR8_9EURY</name>
<dbReference type="Proteomes" id="UP000302218">
    <property type="component" value="Chromosome"/>
</dbReference>
<keyword evidence="1" id="KW-0472">Membrane</keyword>
<reference evidence="3" key="1">
    <citation type="submission" date="2019-05" db="EMBL/GenBank/DDBJ databases">
        <title>Genome sequence and methylation pattern of the halophilic Archaeon Natrinema versiforme BOL5-4.</title>
        <authorList>
            <person name="DasSarma P."/>
            <person name="Anton B.P."/>
            <person name="DasSarma S.L."/>
            <person name="Martinez F.L."/>
            <person name="Guzman D."/>
            <person name="Roberts R.J."/>
            <person name="DasSarma S."/>
        </authorList>
    </citation>
    <scope>NUCLEOTIDE SEQUENCE [LARGE SCALE GENOMIC DNA]</scope>
    <source>
        <strain evidence="3">BOL5-4</strain>
    </source>
</reference>
<dbReference type="GeneID" id="40264262"/>